<dbReference type="AlphaFoldDB" id="A0A1I0QGI0"/>
<dbReference type="Proteomes" id="UP000198518">
    <property type="component" value="Unassembled WGS sequence"/>
</dbReference>
<evidence type="ECO:0000313" key="2">
    <source>
        <dbReference type="EMBL" id="SEW26161.1"/>
    </source>
</evidence>
<sequence length="137" mass="13245">MNARTLLAVAVAASVLLAGAVAAGAAAPAEPADDHAPEEADRTAGDTDENATDGDETAVDAGPPSDVPAAGAGDDTAAAQGPPTDLPSQVPDHVSEVHETIGSFLNDEVDHLGDALGGLLGSDGEQTAENASAQAAA</sequence>
<name>A0A1I0QGI0_9EURY</name>
<gene>
    <name evidence="2" type="ORF">SAMN04487945_2590</name>
</gene>
<reference evidence="2 3" key="1">
    <citation type="submission" date="2016-10" db="EMBL/GenBank/DDBJ databases">
        <authorList>
            <person name="de Groot N.N."/>
        </authorList>
    </citation>
    <scope>NUCLEOTIDE SEQUENCE [LARGE SCALE GENOMIC DNA]</scope>
    <source>
        <strain evidence="2 3">CGMCC 1.5337</strain>
    </source>
</reference>
<proteinExistence type="predicted"/>
<evidence type="ECO:0000313" key="3">
    <source>
        <dbReference type="Proteomes" id="UP000198518"/>
    </source>
</evidence>
<keyword evidence="3" id="KW-1185">Reference proteome</keyword>
<feature type="compositionally biased region" description="Low complexity" evidence="1">
    <location>
        <begin position="122"/>
        <end position="137"/>
    </location>
</feature>
<dbReference type="EMBL" id="FOJA01000001">
    <property type="protein sequence ID" value="SEW26161.1"/>
    <property type="molecule type" value="Genomic_DNA"/>
</dbReference>
<feature type="compositionally biased region" description="Low complexity" evidence="1">
    <location>
        <begin position="67"/>
        <end position="83"/>
    </location>
</feature>
<protein>
    <submittedName>
        <fullName evidence="2">Uncharacterized protein</fullName>
    </submittedName>
</protein>
<feature type="compositionally biased region" description="Acidic residues" evidence="1">
    <location>
        <begin position="46"/>
        <end position="58"/>
    </location>
</feature>
<organism evidence="2 3">
    <name type="scientific">Halobacterium jilantaiense</name>
    <dbReference type="NCBI Taxonomy" id="355548"/>
    <lineage>
        <taxon>Archaea</taxon>
        <taxon>Methanobacteriati</taxon>
        <taxon>Methanobacteriota</taxon>
        <taxon>Stenosarchaea group</taxon>
        <taxon>Halobacteria</taxon>
        <taxon>Halobacteriales</taxon>
        <taxon>Halobacteriaceae</taxon>
        <taxon>Halobacterium</taxon>
    </lineage>
</organism>
<dbReference type="RefSeq" id="WP_089669892.1">
    <property type="nucleotide sequence ID" value="NZ_FOJA01000001.1"/>
</dbReference>
<accession>A0A1I0QGI0</accession>
<feature type="region of interest" description="Disordered" evidence="1">
    <location>
        <begin position="116"/>
        <end position="137"/>
    </location>
</feature>
<feature type="region of interest" description="Disordered" evidence="1">
    <location>
        <begin position="22"/>
        <end position="92"/>
    </location>
</feature>
<feature type="compositionally biased region" description="Basic and acidic residues" evidence="1">
    <location>
        <begin position="32"/>
        <end position="45"/>
    </location>
</feature>
<evidence type="ECO:0000256" key="1">
    <source>
        <dbReference type="SAM" id="MobiDB-lite"/>
    </source>
</evidence>